<dbReference type="SUPFAM" id="SSF111369">
    <property type="entry name" value="HlyD-like secretion proteins"/>
    <property type="match status" value="1"/>
</dbReference>
<name>A0ABZ3HE05_9BACT</name>
<dbReference type="EMBL" id="CP147920">
    <property type="protein sequence ID" value="XAU16026.1"/>
    <property type="molecule type" value="Genomic_DNA"/>
</dbReference>
<evidence type="ECO:0000256" key="3">
    <source>
        <dbReference type="SAM" id="SignalP"/>
    </source>
</evidence>
<dbReference type="InterPro" id="IPR058647">
    <property type="entry name" value="BSH_CzcB-like"/>
</dbReference>
<dbReference type="Proteomes" id="UP001447842">
    <property type="component" value="Chromosome"/>
</dbReference>
<dbReference type="Gene3D" id="1.10.287.470">
    <property type="entry name" value="Helix hairpin bin"/>
    <property type="match status" value="1"/>
</dbReference>
<evidence type="ECO:0000259" key="4">
    <source>
        <dbReference type="Pfam" id="PF25954"/>
    </source>
</evidence>
<dbReference type="Pfam" id="PF25973">
    <property type="entry name" value="BSH_CzcB"/>
    <property type="match status" value="1"/>
</dbReference>
<dbReference type="NCBIfam" id="TIGR01730">
    <property type="entry name" value="RND_mfp"/>
    <property type="match status" value="1"/>
</dbReference>
<feature type="domain" description="CzcB-like barrel-sandwich hybrid" evidence="5">
    <location>
        <begin position="33"/>
        <end position="186"/>
    </location>
</feature>
<keyword evidence="2" id="KW-0175">Coiled coil</keyword>
<dbReference type="PANTHER" id="PTHR30469:SF15">
    <property type="entry name" value="HLYD FAMILY OF SECRETION PROTEINS"/>
    <property type="match status" value="1"/>
</dbReference>
<dbReference type="PANTHER" id="PTHR30469">
    <property type="entry name" value="MULTIDRUG RESISTANCE PROTEIN MDTA"/>
    <property type="match status" value="1"/>
</dbReference>
<proteinExistence type="inferred from homology"/>
<gene>
    <name evidence="6" type="ORF">WCY31_04800</name>
</gene>
<dbReference type="InterPro" id="IPR058792">
    <property type="entry name" value="Beta-barrel_RND_2"/>
</dbReference>
<feature type="signal peptide" evidence="3">
    <location>
        <begin position="1"/>
        <end position="16"/>
    </location>
</feature>
<feature type="coiled-coil region" evidence="2">
    <location>
        <begin position="116"/>
        <end position="143"/>
    </location>
</feature>
<protein>
    <submittedName>
        <fullName evidence="6">Efflux RND transporter periplasmic adaptor subunit</fullName>
    </submittedName>
</protein>
<reference evidence="6 7" key="1">
    <citation type="submission" date="2024-03" db="EMBL/GenBank/DDBJ databases">
        <title>Sulfurimonas sp. HSL3-1.</title>
        <authorList>
            <person name="Wang S."/>
        </authorList>
    </citation>
    <scope>NUCLEOTIDE SEQUENCE [LARGE SCALE GENOMIC DNA]</scope>
    <source>
        <strain evidence="6 7">HSL3-1</strain>
    </source>
</reference>
<dbReference type="RefSeq" id="WP_231020934.1">
    <property type="nucleotide sequence ID" value="NZ_CP147920.1"/>
</dbReference>
<keyword evidence="3" id="KW-0732">Signal</keyword>
<feature type="domain" description="CusB-like beta-barrel" evidence="4">
    <location>
        <begin position="193"/>
        <end position="263"/>
    </location>
</feature>
<keyword evidence="7" id="KW-1185">Reference proteome</keyword>
<dbReference type="Pfam" id="PF25954">
    <property type="entry name" value="Beta-barrel_RND_2"/>
    <property type="match status" value="1"/>
</dbReference>
<sequence length="264" mass="28724">MKKLLLSFMLAAAALAADGLTVAGSVISDNQKMITSRYMGFVTEVGASEGERVKKGQLLYRIDSKEVDSAKARVELGISQAELALQMNQNQLSNVRLNLARYKRLLEKNMVSQYEVENLELAAKNMEDMVDISKKQVAQAKAQLSEVYNQYNYLRIKAPNDGVIIAKNIKVGEMAMPGMPAFVLADLSDLKIAIEVAESDLSKVPYGTKVAVEVPSVGLLTTGTVSAIIPSSNPMTHTFRVKVAFKTSSKAPIYPGMYATVTIP</sequence>
<evidence type="ECO:0000313" key="6">
    <source>
        <dbReference type="EMBL" id="XAU16026.1"/>
    </source>
</evidence>
<evidence type="ECO:0000256" key="1">
    <source>
        <dbReference type="ARBA" id="ARBA00009477"/>
    </source>
</evidence>
<feature type="chain" id="PRO_5045546032" evidence="3">
    <location>
        <begin position="17"/>
        <end position="264"/>
    </location>
</feature>
<dbReference type="Gene3D" id="2.40.50.100">
    <property type="match status" value="1"/>
</dbReference>
<dbReference type="InterPro" id="IPR006143">
    <property type="entry name" value="RND_pump_MFP"/>
</dbReference>
<organism evidence="6 7">
    <name type="scientific">Sulfurimonas diazotrophicus</name>
    <dbReference type="NCBI Taxonomy" id="3131939"/>
    <lineage>
        <taxon>Bacteria</taxon>
        <taxon>Pseudomonadati</taxon>
        <taxon>Campylobacterota</taxon>
        <taxon>Epsilonproteobacteria</taxon>
        <taxon>Campylobacterales</taxon>
        <taxon>Sulfurimonadaceae</taxon>
        <taxon>Sulfurimonas</taxon>
    </lineage>
</organism>
<comment type="similarity">
    <text evidence="1">Belongs to the membrane fusion protein (MFP) (TC 8.A.1) family.</text>
</comment>
<evidence type="ECO:0000256" key="2">
    <source>
        <dbReference type="SAM" id="Coils"/>
    </source>
</evidence>
<dbReference type="Gene3D" id="2.40.30.170">
    <property type="match status" value="1"/>
</dbReference>
<accession>A0ABZ3HE05</accession>
<evidence type="ECO:0000259" key="5">
    <source>
        <dbReference type="Pfam" id="PF25973"/>
    </source>
</evidence>
<evidence type="ECO:0000313" key="7">
    <source>
        <dbReference type="Proteomes" id="UP001447842"/>
    </source>
</evidence>